<feature type="transmembrane region" description="Helical" evidence="8">
    <location>
        <begin position="27"/>
        <end position="43"/>
    </location>
</feature>
<evidence type="ECO:0000256" key="2">
    <source>
        <dbReference type="ARBA" id="ARBA00010100"/>
    </source>
</evidence>
<dbReference type="GO" id="GO:0015295">
    <property type="term" value="F:solute:proton symporter activity"/>
    <property type="evidence" value="ECO:0007669"/>
    <property type="project" value="TreeGrafter"/>
</dbReference>
<dbReference type="OrthoDB" id="9761056at2"/>
<keyword evidence="4 8" id="KW-1003">Cell membrane</keyword>
<feature type="transmembrane region" description="Helical" evidence="8">
    <location>
        <begin position="98"/>
        <end position="117"/>
    </location>
</feature>
<feature type="transmembrane region" description="Helical" evidence="8">
    <location>
        <begin position="55"/>
        <end position="78"/>
    </location>
</feature>
<keyword evidence="6 8" id="KW-1133">Transmembrane helix</keyword>
<evidence type="ECO:0000256" key="3">
    <source>
        <dbReference type="ARBA" id="ARBA00022448"/>
    </source>
</evidence>
<keyword evidence="7 8" id="KW-0472">Membrane</keyword>
<feature type="transmembrane region" description="Helical" evidence="8">
    <location>
        <begin position="449"/>
        <end position="471"/>
    </location>
</feature>
<name>A0A1M6Q368_9FIRM</name>
<feature type="transmembrane region" description="Helical" evidence="8">
    <location>
        <begin position="312"/>
        <end position="330"/>
    </location>
</feature>
<comment type="similarity">
    <text evidence="2 8">Belongs to the lactate permease family.</text>
</comment>
<evidence type="ECO:0000313" key="10">
    <source>
        <dbReference type="Proteomes" id="UP000184301"/>
    </source>
</evidence>
<feature type="transmembrane region" description="Helical" evidence="8">
    <location>
        <begin position="510"/>
        <end position="529"/>
    </location>
</feature>
<proteinExistence type="inferred from homology"/>
<dbReference type="AlphaFoldDB" id="A0A1M6Q368"/>
<feature type="transmembrane region" description="Helical" evidence="8">
    <location>
        <begin position="192"/>
        <end position="213"/>
    </location>
</feature>
<feature type="transmembrane region" description="Helical" evidence="8">
    <location>
        <begin position="360"/>
        <end position="379"/>
    </location>
</feature>
<evidence type="ECO:0000256" key="6">
    <source>
        <dbReference type="ARBA" id="ARBA00022989"/>
    </source>
</evidence>
<evidence type="ECO:0000256" key="4">
    <source>
        <dbReference type="ARBA" id="ARBA00022475"/>
    </source>
</evidence>
<keyword evidence="10" id="KW-1185">Reference proteome</keyword>
<feature type="transmembrane region" description="Helical" evidence="8">
    <location>
        <begin position="541"/>
        <end position="563"/>
    </location>
</feature>
<evidence type="ECO:0000256" key="8">
    <source>
        <dbReference type="RuleBase" id="RU365092"/>
    </source>
</evidence>
<reference evidence="9 10" key="1">
    <citation type="submission" date="2016-11" db="EMBL/GenBank/DDBJ databases">
        <authorList>
            <person name="Jaros S."/>
            <person name="Januszkiewicz K."/>
            <person name="Wedrychowicz H."/>
        </authorList>
    </citation>
    <scope>NUCLEOTIDE SEQUENCE [LARGE SCALE GENOMIC DNA]</scope>
    <source>
        <strain evidence="9 10">DSM 15480</strain>
    </source>
</reference>
<comment type="subcellular location">
    <subcellularLocation>
        <location evidence="1 8">Cell membrane</location>
        <topology evidence="1 8">Multi-pass membrane protein</topology>
    </subcellularLocation>
</comment>
<dbReference type="NCBIfam" id="TIGR00795">
    <property type="entry name" value="lctP"/>
    <property type="match status" value="1"/>
</dbReference>
<accession>A0A1M6Q368</accession>
<dbReference type="InterPro" id="IPR003804">
    <property type="entry name" value="Lactate_perm"/>
</dbReference>
<keyword evidence="3 8" id="KW-0813">Transport</keyword>
<dbReference type="RefSeq" id="WP_073110542.1">
    <property type="nucleotide sequence ID" value="NZ_FQZY01000031.1"/>
</dbReference>
<dbReference type="EMBL" id="FQZY01000031">
    <property type="protein sequence ID" value="SHK14682.1"/>
    <property type="molecule type" value="Genomic_DNA"/>
</dbReference>
<evidence type="ECO:0000256" key="1">
    <source>
        <dbReference type="ARBA" id="ARBA00004651"/>
    </source>
</evidence>
<comment type="function">
    <text evidence="8">Uptake of L-lactate across the membrane. Can also transport D-lactate and glycolate.</text>
</comment>
<dbReference type="Proteomes" id="UP000184301">
    <property type="component" value="Unassembled WGS sequence"/>
</dbReference>
<dbReference type="Pfam" id="PF02652">
    <property type="entry name" value="Lactate_perm"/>
    <property type="match status" value="1"/>
</dbReference>
<evidence type="ECO:0000256" key="5">
    <source>
        <dbReference type="ARBA" id="ARBA00022692"/>
    </source>
</evidence>
<dbReference type="GO" id="GO:0005886">
    <property type="term" value="C:plasma membrane"/>
    <property type="evidence" value="ECO:0007669"/>
    <property type="project" value="UniProtKB-SubCell"/>
</dbReference>
<protein>
    <recommendedName>
        <fullName evidence="8">L-lactate permease</fullName>
    </recommendedName>
</protein>
<organism evidence="9 10">
    <name type="scientific">Hespellia stercorisuis DSM 15480</name>
    <dbReference type="NCBI Taxonomy" id="1121950"/>
    <lineage>
        <taxon>Bacteria</taxon>
        <taxon>Bacillati</taxon>
        <taxon>Bacillota</taxon>
        <taxon>Clostridia</taxon>
        <taxon>Lachnospirales</taxon>
        <taxon>Lachnospiraceae</taxon>
        <taxon>Hespellia</taxon>
    </lineage>
</organism>
<gene>
    <name evidence="9" type="ORF">SAMN02745243_02312</name>
</gene>
<sequence length="571" mass="61029">MYAIIAAVPILLTVVFMVGFNWPAKRALPVSWFCACLVAGFIWKMGALEIGAQTIAGFLSAFETLCIIFGAILLMNVLKQSGAMAAINRIFSNITKDARIQAVIVGYVFAGFIEGAAGFGTPAALAAPILISLGFPPLAAAAVCLIYNSTPVCPGPVGVPTLTASATVADAVKNLGGDPDKFTMLLTKWTCIPHMIGGFAIIILGLCVLCKIFGKNKTFKDVVPAIPFCLFTGGVIAVIYLTMAIFAGPELTSMVAFLGSLPIVIFAAKKGFLMPKEVWTFEGMQKWGDKSWMSTKAISETRDKGMSAIKAWLPYIIIGIVLVLTRVAVFKIKPILNDEPFILHVDHIFGFENINWDFKFLWNPGILPFMLIALLTIFVHKMTKEEAKLAITDSFKQISGAAVALLFGVAMVNLYRYTNSADIGAKIVSETVKEFTYANSSMLYVMADALANIFHSAYFIVAPLIGVLGAFMSGSCTVSNTLFSSLQFETATLLGMSQILIVALQNMGGAIGNMVCVNNIVSVCATTGTSGNEGKLIRTNIVPCIIYCAIVAAIVGIFLAVGVNPMPEIMG</sequence>
<feature type="transmembrane region" description="Helical" evidence="8">
    <location>
        <begin position="251"/>
        <end position="268"/>
    </location>
</feature>
<keyword evidence="5 8" id="KW-0812">Transmembrane</keyword>
<evidence type="ECO:0000313" key="9">
    <source>
        <dbReference type="EMBL" id="SHK14682.1"/>
    </source>
</evidence>
<dbReference type="GO" id="GO:0015129">
    <property type="term" value="F:lactate transmembrane transporter activity"/>
    <property type="evidence" value="ECO:0007669"/>
    <property type="project" value="UniProtKB-UniRule"/>
</dbReference>
<dbReference type="STRING" id="1121950.SAMN02745243_02312"/>
<evidence type="ECO:0000256" key="7">
    <source>
        <dbReference type="ARBA" id="ARBA00023136"/>
    </source>
</evidence>
<dbReference type="PANTHER" id="PTHR30003">
    <property type="entry name" value="L-LACTATE PERMEASE"/>
    <property type="match status" value="1"/>
</dbReference>
<dbReference type="PANTHER" id="PTHR30003:SF0">
    <property type="entry name" value="GLYCOLATE PERMEASE GLCA-RELATED"/>
    <property type="match status" value="1"/>
</dbReference>
<feature type="transmembrane region" description="Helical" evidence="8">
    <location>
        <begin position="225"/>
        <end position="245"/>
    </location>
</feature>